<evidence type="ECO:0000313" key="1">
    <source>
        <dbReference type="EMBL" id="CCG45408.1"/>
    </source>
</evidence>
<gene>
    <name evidence="1" type="ordered locus">HBHAL_3061</name>
</gene>
<sequence>MVEKRNKIKIPGSQDKTKAYILLMAVYQQASV</sequence>
<reference evidence="1 2" key="1">
    <citation type="journal article" date="2013" name="Environ. Microbiol.">
        <title>Chloride and organic osmolytes: a hybrid strategy to cope with elevated salinities by the moderately halophilic, chloride-dependent bacterium Halobacillus halophilus.</title>
        <authorList>
            <person name="Saum S.H."/>
            <person name="Pfeiffer F."/>
            <person name="Palm P."/>
            <person name="Rampp M."/>
            <person name="Schuster S.C."/>
            <person name="Muller V."/>
            <person name="Oesterhelt D."/>
        </authorList>
    </citation>
    <scope>NUCLEOTIDE SEQUENCE [LARGE SCALE GENOMIC DNA]</scope>
    <source>
        <strain evidence="2">ATCC 35676 / DSM 2266 / JCM 20832 / KCTC 3685 / LMG 17431 / NBRC 102448 / NCIMB 2269</strain>
    </source>
</reference>
<dbReference type="EMBL" id="HE717023">
    <property type="protein sequence ID" value="CCG45408.1"/>
    <property type="molecule type" value="Genomic_DNA"/>
</dbReference>
<organism evidence="1 2">
    <name type="scientific">Halobacillus halophilus (strain ATCC 35676 / DSM 2266 / JCM 20832 / KCTC 3685 / LMG 17431 / NBRC 102448 / NCIMB 2269)</name>
    <name type="common">Sporosarcina halophila</name>
    <dbReference type="NCBI Taxonomy" id="866895"/>
    <lineage>
        <taxon>Bacteria</taxon>
        <taxon>Bacillati</taxon>
        <taxon>Bacillota</taxon>
        <taxon>Bacilli</taxon>
        <taxon>Bacillales</taxon>
        <taxon>Bacillaceae</taxon>
        <taxon>Halobacillus</taxon>
    </lineage>
</organism>
<dbReference type="AlphaFoldDB" id="I0JMN8"/>
<name>I0JMN8_HALH3</name>
<keyword evidence="2" id="KW-1185">Reference proteome</keyword>
<proteinExistence type="predicted"/>
<dbReference type="STRING" id="866895.HBHAL_3061"/>
<dbReference type="KEGG" id="hhd:HBHAL_3061"/>
<protein>
    <submittedName>
        <fullName evidence="1">Uncharacterized protein</fullName>
    </submittedName>
</protein>
<dbReference type="HOGENOM" id="CLU_3389727_0_0_9"/>
<accession>I0JMN8</accession>
<dbReference type="Proteomes" id="UP000007397">
    <property type="component" value="Chromosome"/>
</dbReference>
<evidence type="ECO:0000313" key="2">
    <source>
        <dbReference type="Proteomes" id="UP000007397"/>
    </source>
</evidence>